<dbReference type="InterPro" id="IPR037523">
    <property type="entry name" value="VOC_core"/>
</dbReference>
<protein>
    <recommendedName>
        <fullName evidence="1">VOC domain-containing protein</fullName>
    </recommendedName>
</protein>
<dbReference type="RefSeq" id="WP_037931470.1">
    <property type="nucleotide sequence ID" value="NZ_CP054603.1"/>
</dbReference>
<sequence>MSHPVKGIDHCFALVQDLDKAAEQYAALGFTLSPRGLHSEAKGSANYTIMFPDDYFELLGLLRATPLNAARGKALEDQGQGLHAIACRIGTAEAAASQLAELGIGTHGLGSFERPVPLPDGGSAVAAFSTVVFDPAEVPFGSVFMCQHKTPETVWLPELLTHANTACGLDAILALSEDPDADGKRFARLWADGATRASSGGVTVSTGANSAPLVLLQREEMQALYPDVDLSLTPKGAFTVLRIKVSDMNAARQCLKDADITPITTQAGLAVAPQHASGVIVEFVPA</sequence>
<feature type="domain" description="VOC" evidence="1">
    <location>
        <begin position="7"/>
        <end position="145"/>
    </location>
</feature>
<comment type="caution">
    <text evidence="2">The sequence shown here is derived from an EMBL/GenBank/DDBJ whole genome shotgun (WGS) entry which is preliminary data.</text>
</comment>
<dbReference type="PROSITE" id="PS51819">
    <property type="entry name" value="VOC"/>
    <property type="match status" value="1"/>
</dbReference>
<organism evidence="2 3">
    <name type="scientific">Pseudosulfitobacter pseudonitzschiae</name>
    <dbReference type="NCBI Taxonomy" id="1402135"/>
    <lineage>
        <taxon>Bacteria</taxon>
        <taxon>Pseudomonadati</taxon>
        <taxon>Pseudomonadota</taxon>
        <taxon>Alphaproteobacteria</taxon>
        <taxon>Rhodobacterales</taxon>
        <taxon>Roseobacteraceae</taxon>
        <taxon>Pseudosulfitobacter</taxon>
    </lineage>
</organism>
<accession>A0A073J7Z8</accession>
<evidence type="ECO:0000313" key="2">
    <source>
        <dbReference type="EMBL" id="KEJ93847.1"/>
    </source>
</evidence>
<dbReference type="GeneID" id="68872098"/>
<evidence type="ECO:0000313" key="3">
    <source>
        <dbReference type="Proteomes" id="UP000027746"/>
    </source>
</evidence>
<dbReference type="OrthoDB" id="9812467at2"/>
<dbReference type="InterPro" id="IPR025870">
    <property type="entry name" value="Glyoxalase-like_dom"/>
</dbReference>
<evidence type="ECO:0000259" key="1">
    <source>
        <dbReference type="PROSITE" id="PS51819"/>
    </source>
</evidence>
<dbReference type="Proteomes" id="UP000027746">
    <property type="component" value="Unassembled WGS sequence"/>
</dbReference>
<dbReference type="Pfam" id="PF13468">
    <property type="entry name" value="Glyoxalase_3"/>
    <property type="match status" value="1"/>
</dbReference>
<dbReference type="EMBL" id="JAMD01000025">
    <property type="protein sequence ID" value="KEJ93847.1"/>
    <property type="molecule type" value="Genomic_DNA"/>
</dbReference>
<dbReference type="PANTHER" id="PTHR40265:SF1">
    <property type="entry name" value="GLYOXALASE-LIKE DOMAIN-CONTAINING PROTEIN"/>
    <property type="match status" value="1"/>
</dbReference>
<keyword evidence="3" id="KW-1185">Reference proteome</keyword>
<dbReference type="SUPFAM" id="SSF54593">
    <property type="entry name" value="Glyoxalase/Bleomycin resistance protein/Dihydroxybiphenyl dioxygenase"/>
    <property type="match status" value="1"/>
</dbReference>
<name>A0A073J7Z8_9RHOB</name>
<dbReference type="InterPro" id="IPR029068">
    <property type="entry name" value="Glyas_Bleomycin-R_OHBP_Dase"/>
</dbReference>
<dbReference type="PANTHER" id="PTHR40265">
    <property type="entry name" value="BLL2707 PROTEIN"/>
    <property type="match status" value="1"/>
</dbReference>
<dbReference type="AlphaFoldDB" id="A0A073J7Z8"/>
<proteinExistence type="predicted"/>
<dbReference type="Gene3D" id="3.10.180.10">
    <property type="entry name" value="2,3-Dihydroxybiphenyl 1,2-Dioxygenase, domain 1"/>
    <property type="match status" value="1"/>
</dbReference>
<reference evidence="2 3" key="1">
    <citation type="submission" date="2014-01" db="EMBL/GenBank/DDBJ databases">
        <title>Sulfitobacter sp. H3 (MCCC 1A00686) Genome Sequencing.</title>
        <authorList>
            <person name="Lai Q."/>
            <person name="Hong Z."/>
        </authorList>
    </citation>
    <scope>NUCLEOTIDE SEQUENCE [LARGE SCALE GENOMIC DNA]</scope>
    <source>
        <strain evidence="2 3">H3</strain>
    </source>
</reference>
<gene>
    <name evidence="2" type="ORF">SUH3_12710</name>
</gene>